<sequence length="68" mass="7942">MERNMPFAYAVIEKSSLCILKASHFTVFCSTLNQLHLVVVEIINMSQSISEYFDRAYYHPPIFLVTRK</sequence>
<evidence type="ECO:0000313" key="1">
    <source>
        <dbReference type="EMBL" id="KAK7264896.1"/>
    </source>
</evidence>
<gene>
    <name evidence="1" type="ORF">RJT34_32509</name>
</gene>
<evidence type="ECO:0000313" key="2">
    <source>
        <dbReference type="Proteomes" id="UP001359559"/>
    </source>
</evidence>
<keyword evidence="2" id="KW-1185">Reference proteome</keyword>
<name>A0AAN9I9J7_CLITE</name>
<dbReference type="Proteomes" id="UP001359559">
    <property type="component" value="Unassembled WGS sequence"/>
</dbReference>
<protein>
    <submittedName>
        <fullName evidence="1">Uncharacterized protein</fullName>
    </submittedName>
</protein>
<organism evidence="1 2">
    <name type="scientific">Clitoria ternatea</name>
    <name type="common">Butterfly pea</name>
    <dbReference type="NCBI Taxonomy" id="43366"/>
    <lineage>
        <taxon>Eukaryota</taxon>
        <taxon>Viridiplantae</taxon>
        <taxon>Streptophyta</taxon>
        <taxon>Embryophyta</taxon>
        <taxon>Tracheophyta</taxon>
        <taxon>Spermatophyta</taxon>
        <taxon>Magnoliopsida</taxon>
        <taxon>eudicotyledons</taxon>
        <taxon>Gunneridae</taxon>
        <taxon>Pentapetalae</taxon>
        <taxon>rosids</taxon>
        <taxon>fabids</taxon>
        <taxon>Fabales</taxon>
        <taxon>Fabaceae</taxon>
        <taxon>Papilionoideae</taxon>
        <taxon>50 kb inversion clade</taxon>
        <taxon>NPAAA clade</taxon>
        <taxon>indigoferoid/millettioid clade</taxon>
        <taxon>Phaseoleae</taxon>
        <taxon>Clitoria</taxon>
    </lineage>
</organism>
<proteinExistence type="predicted"/>
<reference evidence="1 2" key="1">
    <citation type="submission" date="2024-01" db="EMBL/GenBank/DDBJ databases">
        <title>The genomes of 5 underutilized Papilionoideae crops provide insights into root nodulation and disease resistance.</title>
        <authorList>
            <person name="Yuan L."/>
        </authorList>
    </citation>
    <scope>NUCLEOTIDE SEQUENCE [LARGE SCALE GENOMIC DNA]</scope>
    <source>
        <strain evidence="1">LY-2023</strain>
        <tissue evidence="1">Leaf</tissue>
    </source>
</reference>
<comment type="caution">
    <text evidence="1">The sequence shown here is derived from an EMBL/GenBank/DDBJ whole genome shotgun (WGS) entry which is preliminary data.</text>
</comment>
<dbReference type="AlphaFoldDB" id="A0AAN9I9J7"/>
<dbReference type="EMBL" id="JAYKXN010000008">
    <property type="protein sequence ID" value="KAK7264896.1"/>
    <property type="molecule type" value="Genomic_DNA"/>
</dbReference>
<accession>A0AAN9I9J7</accession>